<accession>A0A2Y8ZTI1</accession>
<protein>
    <submittedName>
        <fullName evidence="1">Uncharacterized protein</fullName>
    </submittedName>
</protein>
<gene>
    <name evidence="1" type="ORF">SAMN04489750_0843</name>
</gene>
<name>A0A2Y8ZTI1_9MICO</name>
<dbReference type="EMBL" id="UESZ01000001">
    <property type="protein sequence ID" value="SSA33559.1"/>
    <property type="molecule type" value="Genomic_DNA"/>
</dbReference>
<dbReference type="Proteomes" id="UP000250028">
    <property type="component" value="Unassembled WGS sequence"/>
</dbReference>
<evidence type="ECO:0000313" key="2">
    <source>
        <dbReference type="Proteomes" id="UP000250028"/>
    </source>
</evidence>
<keyword evidence="2" id="KW-1185">Reference proteome</keyword>
<evidence type="ECO:0000313" key="1">
    <source>
        <dbReference type="EMBL" id="SSA33559.1"/>
    </source>
</evidence>
<dbReference type="AlphaFoldDB" id="A0A2Y8ZTI1"/>
<proteinExistence type="predicted"/>
<sequence length="98" mass="11139">MAEQVVTWTEQAPTVTPVEKPRKKRRKVEHLFNTDALEFATIHQLPCRSFCGVWVSHNPRQPKVVTVFQSGGLQKDDCARCVAVYHRILGGIREGKQP</sequence>
<reference evidence="2" key="1">
    <citation type="submission" date="2016-10" db="EMBL/GenBank/DDBJ databases">
        <authorList>
            <person name="Varghese N."/>
            <person name="Submissions S."/>
        </authorList>
    </citation>
    <scope>NUCLEOTIDE SEQUENCE [LARGE SCALE GENOMIC DNA]</scope>
    <source>
        <strain evidence="2">DSM 22951</strain>
    </source>
</reference>
<organism evidence="1 2">
    <name type="scientific">Branchiibius hedensis</name>
    <dbReference type="NCBI Taxonomy" id="672460"/>
    <lineage>
        <taxon>Bacteria</taxon>
        <taxon>Bacillati</taxon>
        <taxon>Actinomycetota</taxon>
        <taxon>Actinomycetes</taxon>
        <taxon>Micrococcales</taxon>
        <taxon>Dermacoccaceae</taxon>
        <taxon>Branchiibius</taxon>
    </lineage>
</organism>
<dbReference type="RefSeq" id="WP_109684244.1">
    <property type="nucleotide sequence ID" value="NZ_QGDN01000001.1"/>
</dbReference>